<accession>A0A9W7CL54</accession>
<comment type="caution">
    <text evidence="1">The sequence shown here is derived from an EMBL/GenBank/DDBJ whole genome shotgun (WGS) entry which is preliminary data.</text>
</comment>
<evidence type="ECO:0000313" key="1">
    <source>
        <dbReference type="EMBL" id="GMF33721.1"/>
    </source>
</evidence>
<dbReference type="Proteomes" id="UP001165121">
    <property type="component" value="Unassembled WGS sequence"/>
</dbReference>
<dbReference type="AlphaFoldDB" id="A0A9W7CL54"/>
<organism evidence="1 2">
    <name type="scientific">Phytophthora fragariaefolia</name>
    <dbReference type="NCBI Taxonomy" id="1490495"/>
    <lineage>
        <taxon>Eukaryota</taxon>
        <taxon>Sar</taxon>
        <taxon>Stramenopiles</taxon>
        <taxon>Oomycota</taxon>
        <taxon>Peronosporomycetes</taxon>
        <taxon>Peronosporales</taxon>
        <taxon>Peronosporaceae</taxon>
        <taxon>Phytophthora</taxon>
    </lineage>
</organism>
<name>A0A9W7CL54_9STRA</name>
<protein>
    <submittedName>
        <fullName evidence="1">Unnamed protein product</fullName>
    </submittedName>
</protein>
<evidence type="ECO:0000313" key="2">
    <source>
        <dbReference type="Proteomes" id="UP001165121"/>
    </source>
</evidence>
<reference evidence="1" key="1">
    <citation type="submission" date="2023-04" db="EMBL/GenBank/DDBJ databases">
        <title>Phytophthora fragariaefolia NBRC 109709.</title>
        <authorList>
            <person name="Ichikawa N."/>
            <person name="Sato H."/>
            <person name="Tonouchi N."/>
        </authorList>
    </citation>
    <scope>NUCLEOTIDE SEQUENCE</scope>
    <source>
        <strain evidence="1">NBRC 109709</strain>
    </source>
</reference>
<keyword evidence="2" id="KW-1185">Reference proteome</keyword>
<dbReference type="EMBL" id="BSXT01000763">
    <property type="protein sequence ID" value="GMF33721.1"/>
    <property type="molecule type" value="Genomic_DNA"/>
</dbReference>
<gene>
    <name evidence="1" type="ORF">Pfra01_000843600</name>
</gene>
<dbReference type="OrthoDB" id="76298at2759"/>
<proteinExistence type="predicted"/>
<sequence length="121" mass="13713">MRQQRWREVCAKFYYDQDEAAKRVLEHFEACKVDEIRCIVEVVAKVVQWCNGSACCCSCWGSISTVDDSGADAQFNELVELLGLHKCMVPGHEDKLNQTCVGWACSRKVQVWALMLCAYGI</sequence>